<evidence type="ECO:0000256" key="7">
    <source>
        <dbReference type="ARBA" id="ARBA00023136"/>
    </source>
</evidence>
<dbReference type="EMBL" id="WVHS01000002">
    <property type="protein sequence ID" value="MXV15886.1"/>
    <property type="molecule type" value="Genomic_DNA"/>
</dbReference>
<dbReference type="GO" id="GO:0005886">
    <property type="term" value="C:plasma membrane"/>
    <property type="evidence" value="ECO:0007669"/>
    <property type="project" value="UniProtKB-SubCell"/>
</dbReference>
<keyword evidence="4 10" id="KW-0808">Transferase</keyword>
<comment type="caution">
    <text evidence="10">The sequence shown here is derived from an EMBL/GenBank/DDBJ whole genome shotgun (WGS) entry which is preliminary data.</text>
</comment>
<dbReference type="AlphaFoldDB" id="A0A7K1XZA9"/>
<feature type="domain" description="Glycosyltransferase RgtA/B/C/D-like" evidence="9">
    <location>
        <begin position="55"/>
        <end position="214"/>
    </location>
</feature>
<reference evidence="10 11" key="1">
    <citation type="submission" date="2019-11" db="EMBL/GenBank/DDBJ databases">
        <title>Pedobacter sp. HMF7056 Genome sequencing and assembly.</title>
        <authorList>
            <person name="Kang H."/>
            <person name="Kim H."/>
            <person name="Joh K."/>
        </authorList>
    </citation>
    <scope>NUCLEOTIDE SEQUENCE [LARGE SCALE GENOMIC DNA]</scope>
    <source>
        <strain evidence="10 11">HMF7056</strain>
    </source>
</reference>
<feature type="transmembrane region" description="Helical" evidence="8">
    <location>
        <begin position="79"/>
        <end position="97"/>
    </location>
</feature>
<feature type="transmembrane region" description="Helical" evidence="8">
    <location>
        <begin position="152"/>
        <end position="185"/>
    </location>
</feature>
<feature type="transmembrane region" description="Helical" evidence="8">
    <location>
        <begin position="247"/>
        <end position="266"/>
    </location>
</feature>
<evidence type="ECO:0000313" key="10">
    <source>
        <dbReference type="EMBL" id="MXV15886.1"/>
    </source>
</evidence>
<keyword evidence="3" id="KW-0328">Glycosyltransferase</keyword>
<evidence type="ECO:0000256" key="3">
    <source>
        <dbReference type="ARBA" id="ARBA00022676"/>
    </source>
</evidence>
<dbReference type="RefSeq" id="WP_160906855.1">
    <property type="nucleotide sequence ID" value="NZ_WVHS01000002.1"/>
</dbReference>
<keyword evidence="7 8" id="KW-0472">Membrane</keyword>
<gene>
    <name evidence="10" type="ORF">GS398_11265</name>
</gene>
<dbReference type="GO" id="GO:0009103">
    <property type="term" value="P:lipopolysaccharide biosynthetic process"/>
    <property type="evidence" value="ECO:0007669"/>
    <property type="project" value="UniProtKB-ARBA"/>
</dbReference>
<keyword evidence="11" id="KW-1185">Reference proteome</keyword>
<feature type="transmembrane region" description="Helical" evidence="8">
    <location>
        <begin position="273"/>
        <end position="290"/>
    </location>
</feature>
<dbReference type="Proteomes" id="UP000451233">
    <property type="component" value="Unassembled WGS sequence"/>
</dbReference>
<feature type="transmembrane region" description="Helical" evidence="8">
    <location>
        <begin position="104"/>
        <end position="126"/>
    </location>
</feature>
<organism evidence="10 11">
    <name type="scientific">Hufsiella ginkgonis</name>
    <dbReference type="NCBI Taxonomy" id="2695274"/>
    <lineage>
        <taxon>Bacteria</taxon>
        <taxon>Pseudomonadati</taxon>
        <taxon>Bacteroidota</taxon>
        <taxon>Sphingobacteriia</taxon>
        <taxon>Sphingobacteriales</taxon>
        <taxon>Sphingobacteriaceae</taxon>
        <taxon>Hufsiella</taxon>
    </lineage>
</organism>
<dbReference type="InterPro" id="IPR050297">
    <property type="entry name" value="LipidA_mod_glycosyltrf_83"/>
</dbReference>
<proteinExistence type="predicted"/>
<feature type="transmembrane region" description="Helical" evidence="8">
    <location>
        <begin position="296"/>
        <end position="313"/>
    </location>
</feature>
<comment type="subcellular location">
    <subcellularLocation>
        <location evidence="1">Cell membrane</location>
        <topology evidence="1">Multi-pass membrane protein</topology>
    </subcellularLocation>
</comment>
<dbReference type="PANTHER" id="PTHR33908">
    <property type="entry name" value="MANNOSYLTRANSFERASE YKCB-RELATED"/>
    <property type="match status" value="1"/>
</dbReference>
<feature type="transmembrane region" description="Helical" evidence="8">
    <location>
        <begin position="197"/>
        <end position="216"/>
    </location>
</feature>
<evidence type="ECO:0000256" key="8">
    <source>
        <dbReference type="SAM" id="Phobius"/>
    </source>
</evidence>
<evidence type="ECO:0000256" key="4">
    <source>
        <dbReference type="ARBA" id="ARBA00022679"/>
    </source>
</evidence>
<evidence type="ECO:0000313" key="11">
    <source>
        <dbReference type="Proteomes" id="UP000451233"/>
    </source>
</evidence>
<protein>
    <submittedName>
        <fullName evidence="10">Phospholipid carrier-dependent glycosyltransferase</fullName>
    </submittedName>
</protein>
<keyword evidence="5 8" id="KW-0812">Transmembrane</keyword>
<name>A0A7K1XZA9_9SPHI</name>
<keyword evidence="2" id="KW-1003">Cell membrane</keyword>
<evidence type="ECO:0000256" key="2">
    <source>
        <dbReference type="ARBA" id="ARBA00022475"/>
    </source>
</evidence>
<dbReference type="InterPro" id="IPR038731">
    <property type="entry name" value="RgtA/B/C-like"/>
</dbReference>
<keyword evidence="6 8" id="KW-1133">Transmembrane helix</keyword>
<evidence type="ECO:0000259" key="9">
    <source>
        <dbReference type="Pfam" id="PF13231"/>
    </source>
</evidence>
<feature type="transmembrane region" description="Helical" evidence="8">
    <location>
        <begin position="325"/>
        <end position="346"/>
    </location>
</feature>
<dbReference type="PANTHER" id="PTHR33908:SF11">
    <property type="entry name" value="MEMBRANE PROTEIN"/>
    <property type="match status" value="1"/>
</dbReference>
<evidence type="ECO:0000256" key="5">
    <source>
        <dbReference type="ARBA" id="ARBA00022692"/>
    </source>
</evidence>
<evidence type="ECO:0000256" key="6">
    <source>
        <dbReference type="ARBA" id="ARBA00022989"/>
    </source>
</evidence>
<dbReference type="Pfam" id="PF13231">
    <property type="entry name" value="PMT_2"/>
    <property type="match status" value="1"/>
</dbReference>
<sequence>MSIFRRNLKEARLILLFTCLKLVIHLAANSNFGFHRDELLYLALGDHLDWGFKEVPPFIAFISWLSGHLFGDSVFASRLIPSIAGAFIVYLTGLMVVHMGGKRFAVSAACIGVILSPAFLASQYLLQPVVFDQLFWTLAAYFMVKYIQTKKITYLYCLGVACGIGMLNKYTMLLYGFSLFVGLLISSQRKMLFNRHVIGAMLVALLLFLPNLLWQISHDFPVLAHMRELKKTQLEYVDPFTFLLESLMIHATGLLIWIPGMVYLFASRVKSKFTFISYAFVTTMVVLLLLHGKVYYGFGAYPALFAAGGLAWDRVMTRLTSPGRYTILGACLVPALLFVPIAIPVLSLPVTVKFFAFASEKMDIDFPLRWEDQQMHATTQDYADMLGWNEITDHVEKAYSLVSAADKKFVTIFAENYGMAGAIDHLGKKYLLPKAVSFNSSYLLWAPASIEPKYLIYVSEARGVPRVSAGFKSFQKVGEVLNPYAREKGASVYLLWNPLDGIRNTYEAKLKEARSGKSD</sequence>
<accession>A0A7K1XZA9</accession>
<dbReference type="GO" id="GO:0016763">
    <property type="term" value="F:pentosyltransferase activity"/>
    <property type="evidence" value="ECO:0007669"/>
    <property type="project" value="TreeGrafter"/>
</dbReference>
<evidence type="ECO:0000256" key="1">
    <source>
        <dbReference type="ARBA" id="ARBA00004651"/>
    </source>
</evidence>